<accession>A0A5C4TLJ0</accession>
<name>A0A5C4TLJ0_FRUSA</name>
<dbReference type="GO" id="GO:0005829">
    <property type="term" value="C:cytosol"/>
    <property type="evidence" value="ECO:0007669"/>
    <property type="project" value="TreeGrafter"/>
</dbReference>
<dbReference type="CDD" id="cd03443">
    <property type="entry name" value="PaaI_thioesterase"/>
    <property type="match status" value="1"/>
</dbReference>
<keyword evidence="2" id="KW-0378">Hydrolase</keyword>
<dbReference type="Proteomes" id="UP000313312">
    <property type="component" value="Unassembled WGS sequence"/>
</dbReference>
<comment type="similarity">
    <text evidence="1">Belongs to the thioesterase PaaI family.</text>
</comment>
<evidence type="ECO:0000256" key="1">
    <source>
        <dbReference type="ARBA" id="ARBA00008324"/>
    </source>
</evidence>
<dbReference type="RefSeq" id="WP_139571052.1">
    <property type="nucleotide sequence ID" value="NZ_QFCR01000004.1"/>
</dbReference>
<dbReference type="Gene3D" id="3.10.129.10">
    <property type="entry name" value="Hotdog Thioesterase"/>
    <property type="match status" value="1"/>
</dbReference>
<gene>
    <name evidence="4" type="ORF">DID87_02205</name>
</gene>
<dbReference type="InterPro" id="IPR006683">
    <property type="entry name" value="Thioestr_dom"/>
</dbReference>
<dbReference type="SUPFAM" id="SSF54637">
    <property type="entry name" value="Thioesterase/thiol ester dehydrase-isomerase"/>
    <property type="match status" value="1"/>
</dbReference>
<reference evidence="4 5" key="1">
    <citation type="submission" date="2018-05" db="EMBL/GenBank/DDBJ databases">
        <title>Lactobacillus sanfranciscensis Ah4 draft denome sequence.</title>
        <authorList>
            <person name="Zhang G."/>
        </authorList>
    </citation>
    <scope>NUCLEOTIDE SEQUENCE [LARGE SCALE GENOMIC DNA]</scope>
    <source>
        <strain evidence="4 5">Ah4</strain>
    </source>
</reference>
<dbReference type="PANTHER" id="PTHR43240">
    <property type="entry name" value="1,4-DIHYDROXY-2-NAPHTHOYL-COA THIOESTERASE 1"/>
    <property type="match status" value="1"/>
</dbReference>
<sequence length="122" mass="13628">MNLIDLFNIQTELLTPTEVVLTMEIKPEHQQPYGVMHGGVSCVLAETAASMGANQNLDTSKQVAVGLDIQTTHLRSMKLGQIQAIAQPIKVGHQIQTWRVKIFHHDQQISESTINLFNQRVN</sequence>
<protein>
    <submittedName>
        <fullName evidence="4">Aromatic compound catabolic protein</fullName>
    </submittedName>
</protein>
<feature type="domain" description="Thioesterase" evidence="3">
    <location>
        <begin position="33"/>
        <end position="108"/>
    </location>
</feature>
<evidence type="ECO:0000313" key="5">
    <source>
        <dbReference type="Proteomes" id="UP000313312"/>
    </source>
</evidence>
<dbReference type="Pfam" id="PF03061">
    <property type="entry name" value="4HBT"/>
    <property type="match status" value="1"/>
</dbReference>
<dbReference type="GO" id="GO:0061522">
    <property type="term" value="F:1,4-dihydroxy-2-naphthoyl-CoA thioesterase activity"/>
    <property type="evidence" value="ECO:0007669"/>
    <property type="project" value="TreeGrafter"/>
</dbReference>
<comment type="caution">
    <text evidence="4">The sequence shown here is derived from an EMBL/GenBank/DDBJ whole genome shotgun (WGS) entry which is preliminary data.</text>
</comment>
<evidence type="ECO:0000313" key="4">
    <source>
        <dbReference type="EMBL" id="TNK90765.1"/>
    </source>
</evidence>
<evidence type="ECO:0000259" key="3">
    <source>
        <dbReference type="Pfam" id="PF03061"/>
    </source>
</evidence>
<dbReference type="InterPro" id="IPR003736">
    <property type="entry name" value="PAAI_dom"/>
</dbReference>
<evidence type="ECO:0000256" key="2">
    <source>
        <dbReference type="ARBA" id="ARBA00022801"/>
    </source>
</evidence>
<dbReference type="EMBL" id="QFCR01000004">
    <property type="protein sequence ID" value="TNK90765.1"/>
    <property type="molecule type" value="Genomic_DNA"/>
</dbReference>
<dbReference type="PANTHER" id="PTHR43240:SF5">
    <property type="entry name" value="1,4-DIHYDROXY-2-NAPHTHOYL-COA THIOESTERASE 1"/>
    <property type="match status" value="1"/>
</dbReference>
<organism evidence="4 5">
    <name type="scientific">Fructilactobacillus sanfranciscensis</name>
    <name type="common">Lactobacillus sanfranciscensis</name>
    <dbReference type="NCBI Taxonomy" id="1625"/>
    <lineage>
        <taxon>Bacteria</taxon>
        <taxon>Bacillati</taxon>
        <taxon>Bacillota</taxon>
        <taxon>Bacilli</taxon>
        <taxon>Lactobacillales</taxon>
        <taxon>Lactobacillaceae</taxon>
        <taxon>Fructilactobacillus</taxon>
    </lineage>
</organism>
<dbReference type="AlphaFoldDB" id="A0A5C4TLJ0"/>
<proteinExistence type="inferred from homology"/>
<dbReference type="NCBIfam" id="TIGR00369">
    <property type="entry name" value="unchar_dom_1"/>
    <property type="match status" value="1"/>
</dbReference>
<dbReference type="InterPro" id="IPR029069">
    <property type="entry name" value="HotDog_dom_sf"/>
</dbReference>